<comment type="caution">
    <text evidence="8">The sequence shown here is derived from an EMBL/GenBank/DDBJ whole genome shotgun (WGS) entry which is preliminary data.</text>
</comment>
<keyword evidence="4 6" id="KW-1133">Transmembrane helix</keyword>
<evidence type="ECO:0000313" key="9">
    <source>
        <dbReference type="Proteomes" id="UP000232928"/>
    </source>
</evidence>
<organism evidence="8 9">
    <name type="scientific">Bifidobacterium longum</name>
    <dbReference type="NCBI Taxonomy" id="216816"/>
    <lineage>
        <taxon>Bacteria</taxon>
        <taxon>Bacillati</taxon>
        <taxon>Actinomycetota</taxon>
        <taxon>Actinomycetes</taxon>
        <taxon>Bifidobacteriales</taxon>
        <taxon>Bifidobacteriaceae</taxon>
        <taxon>Bifidobacterium</taxon>
    </lineage>
</organism>
<evidence type="ECO:0000256" key="4">
    <source>
        <dbReference type="ARBA" id="ARBA00022989"/>
    </source>
</evidence>
<feature type="transmembrane region" description="Helical" evidence="6">
    <location>
        <begin position="42"/>
        <end position="62"/>
    </location>
</feature>
<name>A0A2N0TLX2_BIFLN</name>
<proteinExistence type="predicted"/>
<dbReference type="InterPro" id="IPR003838">
    <property type="entry name" value="ABC3_permease_C"/>
</dbReference>
<dbReference type="AlphaFoldDB" id="A0A2N0TLX2"/>
<keyword evidence="2" id="KW-1003">Cell membrane</keyword>
<accession>A0A2N0TLX2</accession>
<feature type="domain" description="ABC3 transporter permease C-terminal" evidence="7">
    <location>
        <begin position="183"/>
        <end position="291"/>
    </location>
</feature>
<evidence type="ECO:0000313" key="8">
    <source>
        <dbReference type="EMBL" id="PKD15702.1"/>
    </source>
</evidence>
<dbReference type="Pfam" id="PF02687">
    <property type="entry name" value="FtsX"/>
    <property type="match status" value="1"/>
</dbReference>
<dbReference type="GO" id="GO:0005886">
    <property type="term" value="C:plasma membrane"/>
    <property type="evidence" value="ECO:0007669"/>
    <property type="project" value="UniProtKB-SubCell"/>
</dbReference>
<feature type="transmembrane region" description="Helical" evidence="6">
    <location>
        <begin position="179"/>
        <end position="199"/>
    </location>
</feature>
<dbReference type="RefSeq" id="WP_198548186.1">
    <property type="nucleotide sequence ID" value="NZ_PJEG01000001.1"/>
</dbReference>
<dbReference type="PANTHER" id="PTHR30287">
    <property type="entry name" value="MEMBRANE COMPONENT OF PREDICTED ABC SUPERFAMILY METABOLITE UPTAKE TRANSPORTER"/>
    <property type="match status" value="1"/>
</dbReference>
<evidence type="ECO:0000256" key="2">
    <source>
        <dbReference type="ARBA" id="ARBA00022475"/>
    </source>
</evidence>
<feature type="transmembrane region" description="Helical" evidence="6">
    <location>
        <begin position="227"/>
        <end position="249"/>
    </location>
</feature>
<evidence type="ECO:0000256" key="3">
    <source>
        <dbReference type="ARBA" id="ARBA00022692"/>
    </source>
</evidence>
<evidence type="ECO:0000256" key="6">
    <source>
        <dbReference type="SAM" id="Phobius"/>
    </source>
</evidence>
<gene>
    <name evidence="8" type="ORF">APC1461_0024</name>
</gene>
<evidence type="ECO:0000259" key="7">
    <source>
        <dbReference type="Pfam" id="PF02687"/>
    </source>
</evidence>
<sequence>MTPKAPKAGRRILLEHIGPLWRRMSFSWKVSARNILRYKRRFLMTVIGVSGCTALMLVGFGLHDAIWDIIDVQFGQIQRYDMTVSIARGLDDASAGRVRRALVDGGAKHLTRVDARAMLAKGSGSDDLTYGTWYATAPAGQEACDRLADALRADRAVATVGYVQTTVGTYRTMLSAIDVIVVVLIVAAAALAFIVLYDLTTIDIGERIREIATLKVLGFRRGEVDAYVFREVAVLVLVGALAGLGLGTWLEGFVITTVEVDVVMFGRTIHAASYLWAFLLAGLFAAVVMLAMRPRLAAIDMVESLKSVD</sequence>
<dbReference type="EMBL" id="PJEG01000001">
    <property type="protein sequence ID" value="PKD15702.1"/>
    <property type="molecule type" value="Genomic_DNA"/>
</dbReference>
<keyword evidence="5 6" id="KW-0472">Membrane</keyword>
<comment type="subcellular location">
    <subcellularLocation>
        <location evidence="1">Cell membrane</location>
        <topology evidence="1">Multi-pass membrane protein</topology>
    </subcellularLocation>
</comment>
<feature type="transmembrane region" description="Helical" evidence="6">
    <location>
        <begin position="269"/>
        <end position="291"/>
    </location>
</feature>
<reference evidence="8 9" key="1">
    <citation type="submission" date="2017-12" db="EMBL/GenBank/DDBJ databases">
        <title>Bifidobacterium longum APC/DPC strains.</title>
        <authorList>
            <person name="Arboleya S."/>
        </authorList>
    </citation>
    <scope>NUCLEOTIDE SEQUENCE [LARGE SCALE GENOMIC DNA]</scope>
    <source>
        <strain evidence="8 9">APC1461</strain>
    </source>
</reference>
<evidence type="ECO:0000256" key="1">
    <source>
        <dbReference type="ARBA" id="ARBA00004651"/>
    </source>
</evidence>
<dbReference type="Proteomes" id="UP000232928">
    <property type="component" value="Unassembled WGS sequence"/>
</dbReference>
<protein>
    <submittedName>
        <fullName evidence="8">ABC transporter, permease protein</fullName>
    </submittedName>
</protein>
<evidence type="ECO:0000256" key="5">
    <source>
        <dbReference type="ARBA" id="ARBA00023136"/>
    </source>
</evidence>
<dbReference type="InterPro" id="IPR038766">
    <property type="entry name" value="Membrane_comp_ABC_pdt"/>
</dbReference>
<keyword evidence="3 6" id="KW-0812">Transmembrane</keyword>
<dbReference type="PANTHER" id="PTHR30287:SF1">
    <property type="entry name" value="INNER MEMBRANE PROTEIN"/>
    <property type="match status" value="1"/>
</dbReference>